<evidence type="ECO:0000256" key="4">
    <source>
        <dbReference type="ARBA" id="ARBA00022617"/>
    </source>
</evidence>
<organism evidence="11 12">
    <name type="scientific">Psilocybe cf. subviscida</name>
    <dbReference type="NCBI Taxonomy" id="2480587"/>
    <lineage>
        <taxon>Eukaryota</taxon>
        <taxon>Fungi</taxon>
        <taxon>Dikarya</taxon>
        <taxon>Basidiomycota</taxon>
        <taxon>Agaricomycotina</taxon>
        <taxon>Agaricomycetes</taxon>
        <taxon>Agaricomycetidae</taxon>
        <taxon>Agaricales</taxon>
        <taxon>Agaricineae</taxon>
        <taxon>Strophariaceae</taxon>
        <taxon>Psilocybe</taxon>
    </lineage>
</organism>
<evidence type="ECO:0000313" key="11">
    <source>
        <dbReference type="EMBL" id="KAF5310610.1"/>
    </source>
</evidence>
<dbReference type="PANTHER" id="PTHR46300:SF7">
    <property type="entry name" value="P450, PUTATIVE (EUROFUNG)-RELATED"/>
    <property type="match status" value="1"/>
</dbReference>
<evidence type="ECO:0000256" key="1">
    <source>
        <dbReference type="ARBA" id="ARBA00001971"/>
    </source>
</evidence>
<evidence type="ECO:0000313" key="12">
    <source>
        <dbReference type="Proteomes" id="UP000567179"/>
    </source>
</evidence>
<dbReference type="Proteomes" id="UP000567179">
    <property type="component" value="Unassembled WGS sequence"/>
</dbReference>
<evidence type="ECO:0000256" key="8">
    <source>
        <dbReference type="ARBA" id="ARBA00023033"/>
    </source>
</evidence>
<dbReference type="Pfam" id="PF00067">
    <property type="entry name" value="p450"/>
    <property type="match status" value="1"/>
</dbReference>
<dbReference type="AlphaFoldDB" id="A0A8H5AT41"/>
<feature type="binding site" description="axial binding residue" evidence="9">
    <location>
        <position position="433"/>
    </location>
    <ligand>
        <name>heme</name>
        <dbReference type="ChEBI" id="CHEBI:30413"/>
    </ligand>
    <ligandPart>
        <name>Fe</name>
        <dbReference type="ChEBI" id="CHEBI:18248"/>
    </ligandPart>
</feature>
<evidence type="ECO:0008006" key="13">
    <source>
        <dbReference type="Google" id="ProtNLM"/>
    </source>
</evidence>
<dbReference type="InterPro" id="IPR036396">
    <property type="entry name" value="Cyt_P450_sf"/>
</dbReference>
<dbReference type="Gene3D" id="1.10.630.10">
    <property type="entry name" value="Cytochrome P450"/>
    <property type="match status" value="1"/>
</dbReference>
<dbReference type="InterPro" id="IPR001128">
    <property type="entry name" value="Cyt_P450"/>
</dbReference>
<dbReference type="InterPro" id="IPR050364">
    <property type="entry name" value="Cytochrome_P450_fung"/>
</dbReference>
<comment type="caution">
    <text evidence="11">The sequence shown here is derived from an EMBL/GenBank/DDBJ whole genome shotgun (WGS) entry which is preliminary data.</text>
</comment>
<keyword evidence="4 9" id="KW-0349">Heme</keyword>
<gene>
    <name evidence="11" type="ORF">D9619_007764</name>
</gene>
<keyword evidence="7 9" id="KW-0408">Iron</keyword>
<dbReference type="GO" id="GO:0005506">
    <property type="term" value="F:iron ion binding"/>
    <property type="evidence" value="ECO:0007669"/>
    <property type="project" value="InterPro"/>
</dbReference>
<comment type="cofactor">
    <cofactor evidence="1 9">
        <name>heme</name>
        <dbReference type="ChEBI" id="CHEBI:30413"/>
    </cofactor>
</comment>
<comment type="similarity">
    <text evidence="3 10">Belongs to the cytochrome P450 family.</text>
</comment>
<evidence type="ECO:0000256" key="5">
    <source>
        <dbReference type="ARBA" id="ARBA00022723"/>
    </source>
</evidence>
<evidence type="ECO:0000256" key="2">
    <source>
        <dbReference type="ARBA" id="ARBA00005179"/>
    </source>
</evidence>
<keyword evidence="6 10" id="KW-0560">Oxidoreductase</keyword>
<dbReference type="CDD" id="cd11065">
    <property type="entry name" value="CYP64-like"/>
    <property type="match status" value="1"/>
</dbReference>
<sequence>MIDNSILYLILACSTLIFLALRPLSVASKRFIYPPGPRALPLFGNLFEFPTSRWWFKFTELGEKFGILIHLSVAGRHIVVIKSQEIAKELLEGTSTADRPPFVMAGELMGFGISIAFIGYGERWRTYRRISHQVMSITAVQMYHEMQEKEARRLVHAFVKDPQSYREQLRFTVGRTIMDAIYGIDCATPDDTYIKVAEATLDNITHAIIPGSFVVDAVPWLKYLPYIGLPFQKHVRDGRKQVQLMVQRPFQHVLRNRENGTAKPSFTSSLLDGEIRLRETAERNDIVSWAAATMYGAAGETMLATLLNFILSMAQNPGIQQKAFAEIESVVGRQRCPNFSDQPRLPYVNALIKEVTRWRVVLPLGIPHMCRDDTQYKDYILSKGTILIPNVWSISRDPVYYKDPQVFNPERFLEEGPELDPFGFVFGFGPRTCVGKNFAINQLYIFVASLLWAFEIAPVDNKEIPNPAYSSGFVSAPVPFLCKITPRHSGVEELTKD</sequence>
<evidence type="ECO:0000256" key="3">
    <source>
        <dbReference type="ARBA" id="ARBA00010617"/>
    </source>
</evidence>
<dbReference type="PROSITE" id="PS00086">
    <property type="entry name" value="CYTOCHROME_P450"/>
    <property type="match status" value="1"/>
</dbReference>
<evidence type="ECO:0000256" key="10">
    <source>
        <dbReference type="RuleBase" id="RU000461"/>
    </source>
</evidence>
<dbReference type="InterPro" id="IPR002401">
    <property type="entry name" value="Cyt_P450_E_grp-I"/>
</dbReference>
<comment type="pathway">
    <text evidence="2">Secondary metabolite biosynthesis.</text>
</comment>
<dbReference type="PRINTS" id="PR00385">
    <property type="entry name" value="P450"/>
</dbReference>
<protein>
    <recommendedName>
        <fullName evidence="13">Cytochrome P450</fullName>
    </recommendedName>
</protein>
<keyword evidence="8 10" id="KW-0503">Monooxygenase</keyword>
<dbReference type="GO" id="GO:0020037">
    <property type="term" value="F:heme binding"/>
    <property type="evidence" value="ECO:0007669"/>
    <property type="project" value="InterPro"/>
</dbReference>
<evidence type="ECO:0000256" key="9">
    <source>
        <dbReference type="PIRSR" id="PIRSR602401-1"/>
    </source>
</evidence>
<keyword evidence="5 9" id="KW-0479">Metal-binding</keyword>
<name>A0A8H5AT41_9AGAR</name>
<accession>A0A8H5AT41</accession>
<dbReference type="SUPFAM" id="SSF48264">
    <property type="entry name" value="Cytochrome P450"/>
    <property type="match status" value="1"/>
</dbReference>
<dbReference type="InterPro" id="IPR017972">
    <property type="entry name" value="Cyt_P450_CS"/>
</dbReference>
<keyword evidence="12" id="KW-1185">Reference proteome</keyword>
<dbReference type="GO" id="GO:0004497">
    <property type="term" value="F:monooxygenase activity"/>
    <property type="evidence" value="ECO:0007669"/>
    <property type="project" value="UniProtKB-KW"/>
</dbReference>
<evidence type="ECO:0000256" key="6">
    <source>
        <dbReference type="ARBA" id="ARBA00023002"/>
    </source>
</evidence>
<proteinExistence type="inferred from homology"/>
<dbReference type="GO" id="GO:0016705">
    <property type="term" value="F:oxidoreductase activity, acting on paired donors, with incorporation or reduction of molecular oxygen"/>
    <property type="evidence" value="ECO:0007669"/>
    <property type="project" value="InterPro"/>
</dbReference>
<dbReference type="PANTHER" id="PTHR46300">
    <property type="entry name" value="P450, PUTATIVE (EUROFUNG)-RELATED-RELATED"/>
    <property type="match status" value="1"/>
</dbReference>
<dbReference type="OrthoDB" id="2789670at2759"/>
<evidence type="ECO:0000256" key="7">
    <source>
        <dbReference type="ARBA" id="ARBA00023004"/>
    </source>
</evidence>
<dbReference type="EMBL" id="JAACJJ010000057">
    <property type="protein sequence ID" value="KAF5310610.1"/>
    <property type="molecule type" value="Genomic_DNA"/>
</dbReference>
<reference evidence="11 12" key="1">
    <citation type="journal article" date="2020" name="ISME J.">
        <title>Uncovering the hidden diversity of litter-decomposition mechanisms in mushroom-forming fungi.</title>
        <authorList>
            <person name="Floudas D."/>
            <person name="Bentzer J."/>
            <person name="Ahren D."/>
            <person name="Johansson T."/>
            <person name="Persson P."/>
            <person name="Tunlid A."/>
        </authorList>
    </citation>
    <scope>NUCLEOTIDE SEQUENCE [LARGE SCALE GENOMIC DNA]</scope>
    <source>
        <strain evidence="11 12">CBS 101986</strain>
    </source>
</reference>
<dbReference type="PRINTS" id="PR00463">
    <property type="entry name" value="EP450I"/>
</dbReference>